<evidence type="ECO:0000259" key="7">
    <source>
        <dbReference type="PROSITE" id="PS51166"/>
    </source>
</evidence>
<dbReference type="Gene3D" id="2.60.40.10">
    <property type="entry name" value="Immunoglobulins"/>
    <property type="match status" value="2"/>
</dbReference>
<dbReference type="CDD" id="cd00604">
    <property type="entry name" value="IPT_CGTD"/>
    <property type="match status" value="1"/>
</dbReference>
<keyword evidence="4" id="KW-0732">Signal</keyword>
<dbReference type="InterPro" id="IPR031319">
    <property type="entry name" value="A-amylase_C"/>
</dbReference>
<dbReference type="InterPro" id="IPR006046">
    <property type="entry name" value="Alpha_amylase"/>
</dbReference>
<dbReference type="InterPro" id="IPR006047">
    <property type="entry name" value="GH13_cat_dom"/>
</dbReference>
<dbReference type="InterPro" id="IPR013784">
    <property type="entry name" value="Carb-bd-like_fold"/>
</dbReference>
<feature type="domain" description="CBM20" evidence="7">
    <location>
        <begin position="644"/>
        <end position="749"/>
    </location>
</feature>
<dbReference type="SUPFAM" id="SSF51445">
    <property type="entry name" value="(Trans)glycosidases"/>
    <property type="match status" value="1"/>
</dbReference>
<evidence type="ECO:0000256" key="5">
    <source>
        <dbReference type="ARBA" id="ARBA00022837"/>
    </source>
</evidence>
<accession>A0ABT9WF24</accession>
<dbReference type="Pfam" id="PF00686">
    <property type="entry name" value="CBM_20"/>
    <property type="match status" value="1"/>
</dbReference>
<keyword evidence="8" id="KW-0378">Hydrolase</keyword>
<dbReference type="PRINTS" id="PR00110">
    <property type="entry name" value="ALPHAAMYLASE"/>
</dbReference>
<dbReference type="InterPro" id="IPR013783">
    <property type="entry name" value="Ig-like_fold"/>
</dbReference>
<dbReference type="SUPFAM" id="SSF51011">
    <property type="entry name" value="Glycosyl hydrolase domain"/>
    <property type="match status" value="1"/>
</dbReference>
<proteinExistence type="inferred from homology"/>
<reference evidence="8 9" key="1">
    <citation type="submission" date="2023-07" db="EMBL/GenBank/DDBJ databases">
        <title>Sorghum-associated microbial communities from plants grown in Nebraska, USA.</title>
        <authorList>
            <person name="Schachtman D."/>
        </authorList>
    </citation>
    <scope>NUCLEOTIDE SEQUENCE [LARGE SCALE GENOMIC DNA]</scope>
    <source>
        <strain evidence="8 9">DS1314</strain>
    </source>
</reference>
<evidence type="ECO:0000256" key="6">
    <source>
        <dbReference type="RuleBase" id="RU003615"/>
    </source>
</evidence>
<comment type="cofactor">
    <cofactor evidence="1">
        <name>Ca(2+)</name>
        <dbReference type="ChEBI" id="CHEBI:29108"/>
    </cofactor>
</comment>
<keyword evidence="3" id="KW-0479">Metal-binding</keyword>
<evidence type="ECO:0000256" key="3">
    <source>
        <dbReference type="ARBA" id="ARBA00022723"/>
    </source>
</evidence>
<dbReference type="CDD" id="cd11320">
    <property type="entry name" value="AmyAc_AmyMalt_CGTase_like"/>
    <property type="match status" value="1"/>
</dbReference>
<dbReference type="InterPro" id="IPR002044">
    <property type="entry name" value="CBM20"/>
</dbReference>
<dbReference type="InterPro" id="IPR013780">
    <property type="entry name" value="Glyco_hydro_b"/>
</dbReference>
<dbReference type="InterPro" id="IPR002909">
    <property type="entry name" value="IPT_dom"/>
</dbReference>
<dbReference type="Gene3D" id="2.60.40.1180">
    <property type="entry name" value="Golgi alpha-mannosidase II"/>
    <property type="match status" value="1"/>
</dbReference>
<keyword evidence="8" id="KW-0326">Glycosidase</keyword>
<evidence type="ECO:0000256" key="2">
    <source>
        <dbReference type="ARBA" id="ARBA00008061"/>
    </source>
</evidence>
<keyword evidence="9" id="KW-1185">Reference proteome</keyword>
<gene>
    <name evidence="8" type="ORF">J2T19_003323</name>
</gene>
<dbReference type="SMART" id="SM01065">
    <property type="entry name" value="CBM_2"/>
    <property type="match status" value="1"/>
</dbReference>
<evidence type="ECO:0000256" key="1">
    <source>
        <dbReference type="ARBA" id="ARBA00001913"/>
    </source>
</evidence>
<dbReference type="Gene3D" id="3.20.20.80">
    <property type="entry name" value="Glycosidases"/>
    <property type="match status" value="1"/>
</dbReference>
<comment type="caution">
    <text evidence="8">The sequence shown here is derived from an EMBL/GenBank/DDBJ whole genome shotgun (WGS) entry which is preliminary data.</text>
</comment>
<dbReference type="Proteomes" id="UP001233836">
    <property type="component" value="Unassembled WGS sequence"/>
</dbReference>
<dbReference type="SUPFAM" id="SSF49452">
    <property type="entry name" value="Starch-binding domain-like"/>
    <property type="match status" value="1"/>
</dbReference>
<dbReference type="InterPro" id="IPR014756">
    <property type="entry name" value="Ig_E-set"/>
</dbReference>
<dbReference type="PANTHER" id="PTHR10357">
    <property type="entry name" value="ALPHA-AMYLASE FAMILY MEMBER"/>
    <property type="match status" value="1"/>
</dbReference>
<dbReference type="SMART" id="SM00632">
    <property type="entry name" value="Aamy_C"/>
    <property type="match status" value="1"/>
</dbReference>
<dbReference type="PANTHER" id="PTHR10357:SF215">
    <property type="entry name" value="ALPHA-AMYLASE 1"/>
    <property type="match status" value="1"/>
</dbReference>
<evidence type="ECO:0000313" key="9">
    <source>
        <dbReference type="Proteomes" id="UP001233836"/>
    </source>
</evidence>
<dbReference type="InterPro" id="IPR017853">
    <property type="entry name" value="GH"/>
</dbReference>
<evidence type="ECO:0000313" key="8">
    <source>
        <dbReference type="EMBL" id="MDQ0171861.1"/>
    </source>
</evidence>
<dbReference type="Pfam" id="PF02806">
    <property type="entry name" value="Alpha-amylase_C"/>
    <property type="match status" value="1"/>
</dbReference>
<sequence>MRSKEMRNSLFVSAITSIQNISKPIDEGWITMFKLTKRVLLSATLTLGLMAGSAFPFLTTASVFADPDTAVTNKQNFSTDVIYQVFTDRFADGNPANNPAGGAYDASCSNLKLYCGGDWQGLIDKINDNYFTDLGVTALWISQPVENIYSLINYSGVNNTAYHGYWARDFKKTNPAFGTMTDFKNLVDTAHAKDIKIIIDFAPNHTSPAMETDTSFAENGRLYDNGTLVGGYTNDSNQYFHHNGGSDFSTLENGIYKNLYDLADLNHNNGTIDTYFKDAIKQWLDMGIDGIRVDAVKHMPMGWQKNWMSSIYTHQPVFTFGEWFLGSSASDADNNDFANKSGMSLLDFRFNQEVRNVFRDNTATMYALDSMISSTGADYDHIHDQVTFIDNHDMDRFKTNAVNNRRLEQALAFTLTSRGVPAIYYGTEQYMTGNGDPDNRGKMPSFSKTTTAFNVISKLAPLRKSNPAIAYGSTQQRWINNDVYIYERKFGNSVAVVAINLNTSTPTSISGLTTSLPTGTYTDVLGGALNGNQISSNGGNISSFNLAAGATAVWQYTANETTPTIGNVGPKMGKAGNEVTIDGRGFGASKGTVHFGTTAVTGSAITSWEDTQIKVKIPAVAAGNYAVKVTAGGVSSNAYNDFTILSGDQVSVRFVINNATTSLGENIYLTGNVAELGSWSTGSNAIGPAFNQVIHAYPTWYYDVSVPAGTPLEFKFFKKNGSTVTWESGSNHTFTTPTSGTATVTVNWQ</sequence>
<dbReference type="SUPFAM" id="SSF81296">
    <property type="entry name" value="E set domains"/>
    <property type="match status" value="1"/>
</dbReference>
<keyword evidence="5" id="KW-0106">Calcium</keyword>
<dbReference type="GO" id="GO:0016798">
    <property type="term" value="F:hydrolase activity, acting on glycosyl bonds"/>
    <property type="evidence" value="ECO:0007669"/>
    <property type="project" value="UniProtKB-KW"/>
</dbReference>
<dbReference type="PROSITE" id="PS51166">
    <property type="entry name" value="CBM20"/>
    <property type="match status" value="1"/>
</dbReference>
<dbReference type="EMBL" id="JAUSTI010000008">
    <property type="protein sequence ID" value="MDQ0171861.1"/>
    <property type="molecule type" value="Genomic_DNA"/>
</dbReference>
<dbReference type="Pfam" id="PF00128">
    <property type="entry name" value="Alpha-amylase"/>
    <property type="match status" value="1"/>
</dbReference>
<dbReference type="InterPro" id="IPR006048">
    <property type="entry name" value="A-amylase/branching_C"/>
</dbReference>
<dbReference type="Pfam" id="PF01833">
    <property type="entry name" value="TIG"/>
    <property type="match status" value="1"/>
</dbReference>
<comment type="similarity">
    <text evidence="2 6">Belongs to the glycosyl hydrolase 13 family.</text>
</comment>
<protein>
    <submittedName>
        <fullName evidence="8">Glycosidase</fullName>
    </submittedName>
</protein>
<evidence type="ECO:0000256" key="4">
    <source>
        <dbReference type="ARBA" id="ARBA00022729"/>
    </source>
</evidence>
<name>A0ABT9WF24_9BACL</name>
<organism evidence="8 9">
    <name type="scientific">Paenibacillus tundrae</name>
    <dbReference type="NCBI Taxonomy" id="528187"/>
    <lineage>
        <taxon>Bacteria</taxon>
        <taxon>Bacillati</taxon>
        <taxon>Bacillota</taxon>
        <taxon>Bacilli</taxon>
        <taxon>Bacillales</taxon>
        <taxon>Paenibacillaceae</taxon>
        <taxon>Paenibacillus</taxon>
    </lineage>
</organism>
<dbReference type="SMART" id="SM00642">
    <property type="entry name" value="Aamy"/>
    <property type="match status" value="1"/>
</dbReference>